<organism evidence="2 3">
    <name type="scientific">Tritrichomonas musculus</name>
    <dbReference type="NCBI Taxonomy" id="1915356"/>
    <lineage>
        <taxon>Eukaryota</taxon>
        <taxon>Metamonada</taxon>
        <taxon>Parabasalia</taxon>
        <taxon>Tritrichomonadida</taxon>
        <taxon>Tritrichomonadidae</taxon>
        <taxon>Tritrichomonas</taxon>
    </lineage>
</organism>
<feature type="domain" description="Protein kinase" evidence="1">
    <location>
        <begin position="1037"/>
        <end position="1292"/>
    </location>
</feature>
<feature type="domain" description="Protein kinase" evidence="1">
    <location>
        <begin position="13"/>
        <end position="278"/>
    </location>
</feature>
<evidence type="ECO:0000313" key="2">
    <source>
        <dbReference type="EMBL" id="KAK8892324.1"/>
    </source>
</evidence>
<dbReference type="InterPro" id="IPR000719">
    <property type="entry name" value="Prot_kinase_dom"/>
</dbReference>
<name>A0ABR2KML4_9EUKA</name>
<dbReference type="InterPro" id="IPR011009">
    <property type="entry name" value="Kinase-like_dom_sf"/>
</dbReference>
<evidence type="ECO:0000259" key="1">
    <source>
        <dbReference type="PROSITE" id="PS50011"/>
    </source>
</evidence>
<dbReference type="Pfam" id="PF00069">
    <property type="entry name" value="Pkinase"/>
    <property type="match status" value="1"/>
</dbReference>
<dbReference type="SUPFAM" id="SSF56112">
    <property type="entry name" value="Protein kinase-like (PK-like)"/>
    <property type="match status" value="4"/>
</dbReference>
<dbReference type="PRINTS" id="PR00109">
    <property type="entry name" value="TYRKINASE"/>
</dbReference>
<dbReference type="InterPro" id="IPR050167">
    <property type="entry name" value="Ser_Thr_protein_kinase"/>
</dbReference>
<comment type="caution">
    <text evidence="2">The sequence shown here is derived from an EMBL/GenBank/DDBJ whole genome shotgun (WGS) entry which is preliminary data.</text>
</comment>
<dbReference type="PROSITE" id="PS50011">
    <property type="entry name" value="PROTEIN_KINASE_DOM"/>
    <property type="match status" value="4"/>
</dbReference>
<reference evidence="2 3" key="1">
    <citation type="submission" date="2024-04" db="EMBL/GenBank/DDBJ databases">
        <title>Tritrichomonas musculus Genome.</title>
        <authorList>
            <person name="Alves-Ferreira E."/>
            <person name="Grigg M."/>
            <person name="Lorenzi H."/>
            <person name="Galac M."/>
        </authorList>
    </citation>
    <scope>NUCLEOTIDE SEQUENCE [LARGE SCALE GENOMIC DNA]</scope>
    <source>
        <strain evidence="2 3">EAF2021</strain>
    </source>
</reference>
<dbReference type="Proteomes" id="UP001470230">
    <property type="component" value="Unassembled WGS sequence"/>
</dbReference>
<proteinExistence type="predicted"/>
<dbReference type="EMBL" id="JAPFFF010000004">
    <property type="protein sequence ID" value="KAK8892324.1"/>
    <property type="molecule type" value="Genomic_DNA"/>
</dbReference>
<gene>
    <name evidence="2" type="ORF">M9Y10_029550</name>
</gene>
<dbReference type="Gene3D" id="1.10.510.10">
    <property type="entry name" value="Transferase(Phosphotransferase) domain 1"/>
    <property type="match status" value="4"/>
</dbReference>
<protein>
    <recommendedName>
        <fullName evidence="1">Protein kinase domain-containing protein</fullName>
    </recommendedName>
</protein>
<feature type="domain" description="Protein kinase" evidence="1">
    <location>
        <begin position="685"/>
        <end position="962"/>
    </location>
</feature>
<keyword evidence="3" id="KW-1185">Reference proteome</keyword>
<dbReference type="PANTHER" id="PTHR23257">
    <property type="entry name" value="SERINE-THREONINE PROTEIN KINASE"/>
    <property type="match status" value="1"/>
</dbReference>
<dbReference type="Pfam" id="PF07714">
    <property type="entry name" value="PK_Tyr_Ser-Thr"/>
    <property type="match status" value="3"/>
</dbReference>
<feature type="domain" description="Protein kinase" evidence="1">
    <location>
        <begin position="324"/>
        <end position="613"/>
    </location>
</feature>
<accession>A0ABR2KML4</accession>
<evidence type="ECO:0000313" key="3">
    <source>
        <dbReference type="Proteomes" id="UP001470230"/>
    </source>
</evidence>
<dbReference type="InterPro" id="IPR001245">
    <property type="entry name" value="Ser-Thr/Tyr_kinase_cat_dom"/>
</dbReference>
<sequence>MQFLDTNLDLSNFEIEKTISSNLLFQVNQIHHKKDNIIYSIKSVKYDKNTMSDAIMGLCQYGNINIKLCHPSIIKYITYNPTGIDSEKPIIINEQLQNSLEKYIGHERIINNLKKFDDTQKLIILYGIAAGMEYLHSNDIIHCNLSLENIFLNKDSIPKISGFENSYQLSFKKNFSKLRGPIIYSAPEVLSNLEYSKSSDVFSFSILMFQILNDRKPFPENENQSELVFSIKNGEMPKNNANIPNSINQLIQKCWNRDPSQRPTFSDIVRLLREDTSLITSTVDIIKYKKYIKYIDESNISFDVTKRIFELEIYTRSYIRDYHWRALDVILFPAFDPNLNIKKYKINYTGINNLNLSSALIENIETKDMYSAIIQKHELKNFFKEEIINFYQKVDIISKLNHPAIIKFIGYSPFDFKGHPKPVILEEAITGTLFLEIEDSNPNSPWNDTAKLIYIYGIAAGMEYLHSHDIIHRDLKPENIYHNDDMFPKISGFDISKIIDKTKNTEYKEKIKGTPAYIAPEIYNKCEYSKSSDVYAFSLIMYEILTGHRPYYEFHSAKEISHEIINKGTRPSFDIPIGTSYRKLIERCWSQEPNERPTFSEIVQLLRTDSSFITDTIDETSYHEYIQYIDNYPVSFNSNIHVQELDDIMKFKIHTFPDIDIKINLYGIYQTEKYNLSLDFDFYNISNVYNQGPAVKASFWKISNFTEKRTNKKYCIKWPKAVIHYKYKHAFINFFRQLNILLQLDHPSILKFIGYSPVNIKKKKPVTAFVMEYAPNDTLRKILDSVKSQDPNEYWNDTAKLIDIYGIAAGMEYLHSHDIIHRDLKPENIYHNDDMFPKISGFDISKIIDKTKNTEYKEKIKGTPAYIAPEIYNKCEYSKSSDVYAFSLIMYEILTGHRPYYEFHSAKEISHEIINKGTRPSFDIPIGTSYRKLIERCWSQEPNERPTFSEIVQLLRTDSSFITDTIDETSYHEYIQYIDNYPVSFNPNQGINQLNDFLSIKSIGLPEFGDIVNIKDIYTTEANSISLTFDVINLNRFELKKTIHKGKKCKIFNIIEKEAGISYAAKSFPMEFNTLIISQIISVLSKLNHPSIIKFIGYSPINFKDKAKPMIVFDLAQNESLDKILEIERNGLKITDWDDTRKLICILGIAAGMLYLHSHNIIHCNLRPSNILLDEFLLPKITDFGYSKILSENSICCSIGYHSFQEGCFAPEIISSGQVSKASDVYDFSLVIYEILTGEKPYFNDHHKPHIITEKIPLSYRNLIQKCLSHEQEKRPIFDEIVNLLINDQAFITDKVDKELFGNYLEYINEYPISFIKEQNYMPKK</sequence>
<dbReference type="SMART" id="SM00220">
    <property type="entry name" value="S_TKc"/>
    <property type="match status" value="4"/>
</dbReference>